<keyword evidence="2" id="KW-1185">Reference proteome</keyword>
<dbReference type="AlphaFoldDB" id="A0ABD1EX77"/>
<evidence type="ECO:0008006" key="3">
    <source>
        <dbReference type="Google" id="ProtNLM"/>
    </source>
</evidence>
<dbReference type="EMBL" id="JBDJPC010000005">
    <property type="protein sequence ID" value="KAL1502011.1"/>
    <property type="molecule type" value="Genomic_DNA"/>
</dbReference>
<accession>A0ABD1EX77</accession>
<proteinExistence type="predicted"/>
<sequence>MNNFTIYAERYRLQIHSTVRKFIVRRARETGNLKANGHIGSHRMLHIEEHVLDIVQEDTTINIRNIAEQAHHSQTKVWRTLYENQLHSYHF</sequence>
<protein>
    <recommendedName>
        <fullName evidence="3">Transposase</fullName>
    </recommendedName>
</protein>
<comment type="caution">
    <text evidence="1">The sequence shown here is derived from an EMBL/GenBank/DDBJ whole genome shotgun (WGS) entry which is preliminary data.</text>
</comment>
<gene>
    <name evidence="1" type="ORF">ABEB36_007224</name>
</gene>
<evidence type="ECO:0000313" key="1">
    <source>
        <dbReference type="EMBL" id="KAL1502011.1"/>
    </source>
</evidence>
<evidence type="ECO:0000313" key="2">
    <source>
        <dbReference type="Proteomes" id="UP001566132"/>
    </source>
</evidence>
<dbReference type="Proteomes" id="UP001566132">
    <property type="component" value="Unassembled WGS sequence"/>
</dbReference>
<organism evidence="1 2">
    <name type="scientific">Hypothenemus hampei</name>
    <name type="common">Coffee berry borer</name>
    <dbReference type="NCBI Taxonomy" id="57062"/>
    <lineage>
        <taxon>Eukaryota</taxon>
        <taxon>Metazoa</taxon>
        <taxon>Ecdysozoa</taxon>
        <taxon>Arthropoda</taxon>
        <taxon>Hexapoda</taxon>
        <taxon>Insecta</taxon>
        <taxon>Pterygota</taxon>
        <taxon>Neoptera</taxon>
        <taxon>Endopterygota</taxon>
        <taxon>Coleoptera</taxon>
        <taxon>Polyphaga</taxon>
        <taxon>Cucujiformia</taxon>
        <taxon>Curculionidae</taxon>
        <taxon>Scolytinae</taxon>
        <taxon>Hypothenemus</taxon>
    </lineage>
</organism>
<reference evidence="1 2" key="1">
    <citation type="submission" date="2024-05" db="EMBL/GenBank/DDBJ databases">
        <title>Genetic variation in Jamaican populations of the coffee berry borer (Hypothenemus hampei).</title>
        <authorList>
            <person name="Errbii M."/>
            <person name="Myrie A."/>
        </authorList>
    </citation>
    <scope>NUCLEOTIDE SEQUENCE [LARGE SCALE GENOMIC DNA]</scope>
    <source>
        <strain evidence="1">JA-Hopewell-2020-01-JO</strain>
        <tissue evidence="1">Whole body</tissue>
    </source>
</reference>
<name>A0ABD1EX77_HYPHA</name>